<keyword evidence="1" id="KW-1133">Transmembrane helix</keyword>
<comment type="caution">
    <text evidence="2">The sequence shown here is derived from an EMBL/GenBank/DDBJ whole genome shotgun (WGS) entry which is preliminary data.</text>
</comment>
<organism evidence="2 3">
    <name type="scientific">Uliginosibacterium paludis</name>
    <dbReference type="NCBI Taxonomy" id="1615952"/>
    <lineage>
        <taxon>Bacteria</taxon>
        <taxon>Pseudomonadati</taxon>
        <taxon>Pseudomonadota</taxon>
        <taxon>Betaproteobacteria</taxon>
        <taxon>Rhodocyclales</taxon>
        <taxon>Zoogloeaceae</taxon>
        <taxon>Uliginosibacterium</taxon>
    </lineage>
</organism>
<dbReference type="EMBL" id="JBEWLZ010000012">
    <property type="protein sequence ID" value="MET1491477.1"/>
    <property type="molecule type" value="Genomic_DNA"/>
</dbReference>
<dbReference type="RefSeq" id="WP_345927434.1">
    <property type="nucleotide sequence ID" value="NZ_JBDIVF010000004.1"/>
</dbReference>
<keyword evidence="1" id="KW-0812">Transmembrane</keyword>
<feature type="transmembrane region" description="Helical" evidence="1">
    <location>
        <begin position="92"/>
        <end position="115"/>
    </location>
</feature>
<evidence type="ECO:0000313" key="3">
    <source>
        <dbReference type="Proteomes" id="UP001548590"/>
    </source>
</evidence>
<sequence>MMQTTDRRTRLFWIGLPLMVGLLLPSLVLFAVQVVVGGVAWSAALADVLARQFATGHNLFLIAVLGLLPFVMLAVVSVIAARRLPARRLSCFAAGGLAAILAMTVPGQVGVWAPFYGGGQVSSTAPIAFVILPVFGVVALAVGLLGGWLISCLPVFRAGNTGD</sequence>
<reference evidence="2 3" key="1">
    <citation type="submission" date="2024-07" db="EMBL/GenBank/DDBJ databases">
        <title>Uliginosibacterium paludis KCTC:42655.</title>
        <authorList>
            <person name="Kim M.K."/>
        </authorList>
    </citation>
    <scope>NUCLEOTIDE SEQUENCE [LARGE SCALE GENOMIC DNA]</scope>
    <source>
        <strain evidence="2 3">KCTC 42655</strain>
    </source>
</reference>
<name>A0ABV2CVN7_9RHOO</name>
<feature type="transmembrane region" description="Helical" evidence="1">
    <location>
        <begin position="59"/>
        <end position="80"/>
    </location>
</feature>
<feature type="transmembrane region" description="Helical" evidence="1">
    <location>
        <begin position="127"/>
        <end position="150"/>
    </location>
</feature>
<protein>
    <submittedName>
        <fullName evidence="2">Uncharacterized protein</fullName>
    </submittedName>
</protein>
<dbReference type="Proteomes" id="UP001548590">
    <property type="component" value="Unassembled WGS sequence"/>
</dbReference>
<accession>A0ABV2CVN7</accession>
<gene>
    <name evidence="2" type="ORF">ABVT11_16685</name>
</gene>
<keyword evidence="1" id="KW-0472">Membrane</keyword>
<evidence type="ECO:0000313" key="2">
    <source>
        <dbReference type="EMBL" id="MET1491477.1"/>
    </source>
</evidence>
<keyword evidence="3" id="KW-1185">Reference proteome</keyword>
<feature type="transmembrane region" description="Helical" evidence="1">
    <location>
        <begin position="12"/>
        <end position="39"/>
    </location>
</feature>
<proteinExistence type="predicted"/>
<evidence type="ECO:0000256" key="1">
    <source>
        <dbReference type="SAM" id="Phobius"/>
    </source>
</evidence>